<evidence type="ECO:0000256" key="1">
    <source>
        <dbReference type="SAM" id="Phobius"/>
    </source>
</evidence>
<feature type="transmembrane region" description="Helical" evidence="1">
    <location>
        <begin position="175"/>
        <end position="199"/>
    </location>
</feature>
<evidence type="ECO:0000313" key="3">
    <source>
        <dbReference type="Proteomes" id="UP000295764"/>
    </source>
</evidence>
<proteinExistence type="predicted"/>
<organism evidence="2 3">
    <name type="scientific">Curtobacterium flaccumfaciens</name>
    <dbReference type="NCBI Taxonomy" id="2035"/>
    <lineage>
        <taxon>Bacteria</taxon>
        <taxon>Bacillati</taxon>
        <taxon>Actinomycetota</taxon>
        <taxon>Actinomycetes</taxon>
        <taxon>Micrococcales</taxon>
        <taxon>Microbacteriaceae</taxon>
        <taxon>Curtobacterium</taxon>
    </lineage>
</organism>
<feature type="transmembrane region" description="Helical" evidence="1">
    <location>
        <begin position="129"/>
        <end position="146"/>
    </location>
</feature>
<protein>
    <submittedName>
        <fullName evidence="2">Uncharacterized protein</fullName>
    </submittedName>
</protein>
<dbReference type="EMBL" id="SNVW01000002">
    <property type="protein sequence ID" value="TDN45655.1"/>
    <property type="molecule type" value="Genomic_DNA"/>
</dbReference>
<sequence>MTTTRPDVRRSSRAVLLTNAVGAVVVALVATALLWHRLGATTRGIAWAEDSGRFLNERLQLGAVGSLLHPYEGYLHLVPRIVVGLAVRFFPIESYAVAVSAMSCVVVGLVGAAVFVLARDVVRSVPLRALLAVVPALTPLVPVEIAGNTANLHWFLLFLAPWVFLYKPRSWWSSAVLTVIALVITLTEIQAAMFLPLFFRHVRSVRSVPPIVAGVLGAGAQLLTTVLDPRTPVAGAAAGRVGGVVDLLAGFAAQPVAGSWDADVHAVGLAVQDHGWWVVALPAVLVFAVLVLGFVRASGGARWVLAALGLAPLVVWFAALGVNDVVTNWLGFTAKDWEWLGAYRYAAAASAFLIAGIVVAADVFIARGRVLFPALGWLLVLLVVTAAVLNTDVVSRREQTTVPAWSTQVQQHRAACADDPGGTMTLRAAPGQPKWDAFVPCTLLDQR</sequence>
<feature type="transmembrane region" description="Helical" evidence="1">
    <location>
        <begin position="275"/>
        <end position="295"/>
    </location>
</feature>
<comment type="caution">
    <text evidence="2">The sequence shown here is derived from an EMBL/GenBank/DDBJ whole genome shotgun (WGS) entry which is preliminary data.</text>
</comment>
<keyword evidence="1" id="KW-0472">Membrane</keyword>
<dbReference type="RefSeq" id="WP_133518635.1">
    <property type="nucleotide sequence ID" value="NZ_SNVW01000002.1"/>
</dbReference>
<dbReference type="AlphaFoldDB" id="A0A4R6DL91"/>
<dbReference type="Proteomes" id="UP000295764">
    <property type="component" value="Unassembled WGS sequence"/>
</dbReference>
<dbReference type="OrthoDB" id="4578799at2"/>
<keyword evidence="1" id="KW-0812">Transmembrane</keyword>
<name>A0A4R6DL91_9MICO</name>
<gene>
    <name evidence="2" type="ORF">EDF64_10264</name>
</gene>
<feature type="transmembrane region" description="Helical" evidence="1">
    <location>
        <begin position="14"/>
        <end position="35"/>
    </location>
</feature>
<feature type="transmembrane region" description="Helical" evidence="1">
    <location>
        <begin position="370"/>
        <end position="389"/>
    </location>
</feature>
<keyword evidence="1" id="KW-1133">Transmembrane helix</keyword>
<feature type="transmembrane region" description="Helical" evidence="1">
    <location>
        <begin position="95"/>
        <end position="117"/>
    </location>
</feature>
<accession>A0A4R6DL91</accession>
<feature type="transmembrane region" description="Helical" evidence="1">
    <location>
        <begin position="302"/>
        <end position="322"/>
    </location>
</feature>
<reference evidence="2 3" key="1">
    <citation type="submission" date="2019-03" db="EMBL/GenBank/DDBJ databases">
        <title>Genomic analyses of the natural microbiome of Caenorhabditis elegans.</title>
        <authorList>
            <person name="Samuel B."/>
        </authorList>
    </citation>
    <scope>NUCLEOTIDE SEQUENCE [LARGE SCALE GENOMIC DNA]</scope>
    <source>
        <strain evidence="2 3">JUb65</strain>
    </source>
</reference>
<feature type="transmembrane region" description="Helical" evidence="1">
    <location>
        <begin position="342"/>
        <end position="363"/>
    </location>
</feature>
<evidence type="ECO:0000313" key="2">
    <source>
        <dbReference type="EMBL" id="TDN45655.1"/>
    </source>
</evidence>